<dbReference type="InterPro" id="IPR006843">
    <property type="entry name" value="PAP/fibrillin_dom"/>
</dbReference>
<sequence length="263" mass="29050">MKTALLLAFALTPTAAFNFPNPFQKPLSGETAINKGKNNAIALEDALLQSIQNNDNRLLDKNKDDANINDLIQQLEATPCIPEPSIAPEIYGRWKLISTTNVNTSSPIQRTAVDAEKYSIYQDIKVNDNNQLIVSQVVKFGDKAQLCVDALASTSAYPLPELTERQGTGKILGLNLLGVSLVGNEAKEDQENNPNARIKFVFDEGNFDLFNGGLKIPYPVPFRLPLLRDAVKGWIDITYMSERVRISRGNKGTTFILVKEGEE</sequence>
<proteinExistence type="predicted"/>
<dbReference type="PANTHER" id="PTHR31906">
    <property type="entry name" value="PLASTID-LIPID-ASSOCIATED PROTEIN 4, CHLOROPLASTIC-RELATED"/>
    <property type="match status" value="1"/>
</dbReference>
<keyword evidence="3" id="KW-0732">Signal</keyword>
<reference evidence="5" key="1">
    <citation type="submission" date="2021-01" db="EMBL/GenBank/DDBJ databases">
        <authorList>
            <person name="Corre E."/>
            <person name="Pelletier E."/>
            <person name="Niang G."/>
            <person name="Scheremetjew M."/>
            <person name="Finn R."/>
            <person name="Kale V."/>
            <person name="Holt S."/>
            <person name="Cochrane G."/>
            <person name="Meng A."/>
            <person name="Brown T."/>
            <person name="Cohen L."/>
        </authorList>
    </citation>
    <scope>NUCLEOTIDE SEQUENCE</scope>
    <source>
        <strain evidence="5">B650</strain>
    </source>
</reference>
<evidence type="ECO:0000256" key="3">
    <source>
        <dbReference type="SAM" id="SignalP"/>
    </source>
</evidence>
<evidence type="ECO:0000259" key="4">
    <source>
        <dbReference type="Pfam" id="PF04755"/>
    </source>
</evidence>
<feature type="domain" description="Plastid lipid-associated protein/fibrillin conserved" evidence="4">
    <location>
        <begin position="43"/>
        <end position="140"/>
    </location>
</feature>
<feature type="domain" description="Plastid lipid-associated protein/fibrillin conserved" evidence="4">
    <location>
        <begin position="216"/>
        <end position="257"/>
    </location>
</feature>
<name>A0A7S2PCC9_9STRA</name>
<evidence type="ECO:0000256" key="2">
    <source>
        <dbReference type="ARBA" id="ARBA00022640"/>
    </source>
</evidence>
<dbReference type="Pfam" id="PF04755">
    <property type="entry name" value="PAP_fibrillin"/>
    <property type="match status" value="2"/>
</dbReference>
<dbReference type="InterPro" id="IPR039633">
    <property type="entry name" value="PAP"/>
</dbReference>
<dbReference type="AlphaFoldDB" id="A0A7S2PCC9"/>
<gene>
    <name evidence="5" type="ORF">LDAN0321_LOCUS13485</name>
</gene>
<evidence type="ECO:0000313" key="5">
    <source>
        <dbReference type="EMBL" id="CAD9591263.1"/>
    </source>
</evidence>
<dbReference type="EMBL" id="HBGY01021416">
    <property type="protein sequence ID" value="CAD9591263.1"/>
    <property type="molecule type" value="Transcribed_RNA"/>
</dbReference>
<comment type="subcellular location">
    <subcellularLocation>
        <location evidence="1">Plastid</location>
    </subcellularLocation>
</comment>
<organism evidence="5">
    <name type="scientific">Leptocylindrus danicus</name>
    <dbReference type="NCBI Taxonomy" id="163516"/>
    <lineage>
        <taxon>Eukaryota</taxon>
        <taxon>Sar</taxon>
        <taxon>Stramenopiles</taxon>
        <taxon>Ochrophyta</taxon>
        <taxon>Bacillariophyta</taxon>
        <taxon>Coscinodiscophyceae</taxon>
        <taxon>Chaetocerotophycidae</taxon>
        <taxon>Leptocylindrales</taxon>
        <taxon>Leptocylindraceae</taxon>
        <taxon>Leptocylindrus</taxon>
    </lineage>
</organism>
<feature type="chain" id="PRO_5030927564" description="Plastid lipid-associated protein/fibrillin conserved domain-containing protein" evidence="3">
    <location>
        <begin position="17"/>
        <end position="263"/>
    </location>
</feature>
<feature type="signal peptide" evidence="3">
    <location>
        <begin position="1"/>
        <end position="16"/>
    </location>
</feature>
<accession>A0A7S2PCC9</accession>
<protein>
    <recommendedName>
        <fullName evidence="4">Plastid lipid-associated protein/fibrillin conserved domain-containing protein</fullName>
    </recommendedName>
</protein>
<evidence type="ECO:0000256" key="1">
    <source>
        <dbReference type="ARBA" id="ARBA00004474"/>
    </source>
</evidence>
<dbReference type="GO" id="GO:0009536">
    <property type="term" value="C:plastid"/>
    <property type="evidence" value="ECO:0007669"/>
    <property type="project" value="UniProtKB-SubCell"/>
</dbReference>
<keyword evidence="2" id="KW-0934">Plastid</keyword>